<protein>
    <submittedName>
        <fullName evidence="1">Uncharacterized protein</fullName>
    </submittedName>
</protein>
<geneLocation type="mitochondrion" evidence="1"/>
<organism evidence="1">
    <name type="scientific">Utricularia reniformis</name>
    <dbReference type="NCBI Taxonomy" id="192314"/>
    <lineage>
        <taxon>Eukaryota</taxon>
        <taxon>Viridiplantae</taxon>
        <taxon>Streptophyta</taxon>
        <taxon>Embryophyta</taxon>
        <taxon>Tracheophyta</taxon>
        <taxon>Spermatophyta</taxon>
        <taxon>Magnoliopsida</taxon>
        <taxon>eudicotyledons</taxon>
        <taxon>Gunneridae</taxon>
        <taxon>Pentapetalae</taxon>
        <taxon>asterids</taxon>
        <taxon>lamiids</taxon>
        <taxon>Lamiales</taxon>
        <taxon>Lentibulariaceae</taxon>
        <taxon>Utricularia</taxon>
    </lineage>
</organism>
<name>A0A1Y0B152_9LAMI</name>
<gene>
    <name evidence="1" type="ORF">AEK19_MT0947</name>
</gene>
<proteinExistence type="predicted"/>
<keyword evidence="1" id="KW-0496">Mitochondrion</keyword>
<dbReference type="EMBL" id="KY774314">
    <property type="protein sequence ID" value="ART31172.1"/>
    <property type="molecule type" value="Genomic_DNA"/>
</dbReference>
<accession>A0A1Y0B152</accession>
<reference evidence="1" key="1">
    <citation type="submission" date="2017-03" db="EMBL/GenBank/DDBJ databases">
        <title>The mitochondrial genome of the carnivorous plant Utricularia reniformis (Lentibulariaceae): structure, comparative analysis and evolutionary landmarks.</title>
        <authorList>
            <person name="Silva S.R."/>
            <person name="Alvarenga D.O."/>
            <person name="Michael T.P."/>
            <person name="Miranda V.F.O."/>
            <person name="Varani A.M."/>
        </authorList>
    </citation>
    <scope>NUCLEOTIDE SEQUENCE</scope>
</reference>
<sequence length="62" mass="6985">MTLARRKMLALPRIRGSPVSSIRMARKRSLATALANPRSCNLVGNQRRWVAIFALWGRSSYA</sequence>
<evidence type="ECO:0000313" key="1">
    <source>
        <dbReference type="EMBL" id="ART31172.1"/>
    </source>
</evidence>
<dbReference type="AlphaFoldDB" id="A0A1Y0B152"/>